<accession>A0A6M5Z4P4</accession>
<evidence type="ECO:0000313" key="2">
    <source>
        <dbReference type="Proteomes" id="UP000503447"/>
    </source>
</evidence>
<protein>
    <submittedName>
        <fullName evidence="1">Uncharacterized protein</fullName>
    </submittedName>
</protein>
<name>A0A6M5Z4P4_9BACT</name>
<organism evidence="1 2">
    <name type="scientific">Frigoriglobus tundricola</name>
    <dbReference type="NCBI Taxonomy" id="2774151"/>
    <lineage>
        <taxon>Bacteria</taxon>
        <taxon>Pseudomonadati</taxon>
        <taxon>Planctomycetota</taxon>
        <taxon>Planctomycetia</taxon>
        <taxon>Gemmatales</taxon>
        <taxon>Gemmataceae</taxon>
        <taxon>Frigoriglobus</taxon>
    </lineage>
</organism>
<dbReference type="EMBL" id="CP053452">
    <property type="protein sequence ID" value="QJX01199.1"/>
    <property type="molecule type" value="Genomic_DNA"/>
</dbReference>
<dbReference type="Proteomes" id="UP000503447">
    <property type="component" value="Chromosome"/>
</dbReference>
<sequence>MWSDPAGVVLLSEVKPATVALSIARPARQAKALPDCGLTPGSAPLW</sequence>
<evidence type="ECO:0000313" key="1">
    <source>
        <dbReference type="EMBL" id="QJX01199.1"/>
    </source>
</evidence>
<proteinExistence type="predicted"/>
<dbReference type="AlphaFoldDB" id="A0A6M5Z4P4"/>
<reference evidence="2" key="1">
    <citation type="submission" date="2020-05" db="EMBL/GenBank/DDBJ databases">
        <title>Frigoriglobus tundricola gen. nov., sp. nov., a psychrotolerant cellulolytic planctomycete of the family Gemmataceae with two divergent copies of 16S rRNA gene.</title>
        <authorList>
            <person name="Kulichevskaya I.S."/>
            <person name="Ivanova A.A."/>
            <person name="Naumoff D.G."/>
            <person name="Beletsky A.V."/>
            <person name="Rijpstra W.I.C."/>
            <person name="Sinninghe Damste J.S."/>
            <person name="Mardanov A.V."/>
            <person name="Ravin N.V."/>
            <person name="Dedysh S.N."/>
        </authorList>
    </citation>
    <scope>NUCLEOTIDE SEQUENCE [LARGE SCALE GENOMIC DNA]</scope>
    <source>
        <strain evidence="2">PL17</strain>
    </source>
</reference>
<dbReference type="KEGG" id="ftj:FTUN_8838"/>
<keyword evidence="2" id="KW-1185">Reference proteome</keyword>
<gene>
    <name evidence="1" type="ORF">FTUN_8838</name>
</gene>